<accession>A0ABP8UB18</accession>
<evidence type="ECO:0000313" key="5">
    <source>
        <dbReference type="Proteomes" id="UP001501442"/>
    </source>
</evidence>
<evidence type="ECO:0000256" key="1">
    <source>
        <dbReference type="ARBA" id="ARBA00008532"/>
    </source>
</evidence>
<dbReference type="PANTHER" id="PTHR12737">
    <property type="entry name" value="DIMETHYLARGININE DIMETHYLAMINOHYDROLASE"/>
    <property type="match status" value="1"/>
</dbReference>
<protein>
    <submittedName>
        <fullName evidence="4">N(G),N(G)-dimethylarginine dimethylaminohydrolase</fullName>
    </submittedName>
</protein>
<organism evidence="4 5">
    <name type="scientific">Actinoallomurus vinaceus</name>
    <dbReference type="NCBI Taxonomy" id="1080074"/>
    <lineage>
        <taxon>Bacteria</taxon>
        <taxon>Bacillati</taxon>
        <taxon>Actinomycetota</taxon>
        <taxon>Actinomycetes</taxon>
        <taxon>Streptosporangiales</taxon>
        <taxon>Thermomonosporaceae</taxon>
        <taxon>Actinoallomurus</taxon>
    </lineage>
</organism>
<dbReference type="Pfam" id="PF02274">
    <property type="entry name" value="ADI"/>
    <property type="match status" value="1"/>
</dbReference>
<dbReference type="Gene3D" id="3.75.10.10">
    <property type="entry name" value="L-arginine/glycine Amidinotransferase, Chain A"/>
    <property type="match status" value="1"/>
</dbReference>
<dbReference type="Proteomes" id="UP001501442">
    <property type="component" value="Unassembled WGS sequence"/>
</dbReference>
<comment type="caution">
    <text evidence="4">The sequence shown here is derived from an EMBL/GenBank/DDBJ whole genome shotgun (WGS) entry which is preliminary data.</text>
</comment>
<keyword evidence="5" id="KW-1185">Reference proteome</keyword>
<feature type="region of interest" description="Disordered" evidence="3">
    <location>
        <begin position="1"/>
        <end position="28"/>
    </location>
</feature>
<name>A0ABP8UB18_9ACTN</name>
<comment type="similarity">
    <text evidence="1">Belongs to the DDAH family.</text>
</comment>
<dbReference type="InterPro" id="IPR033199">
    <property type="entry name" value="DDAH-like"/>
</dbReference>
<evidence type="ECO:0000256" key="3">
    <source>
        <dbReference type="SAM" id="MobiDB-lite"/>
    </source>
</evidence>
<reference evidence="5" key="1">
    <citation type="journal article" date="2019" name="Int. J. Syst. Evol. Microbiol.">
        <title>The Global Catalogue of Microorganisms (GCM) 10K type strain sequencing project: providing services to taxonomists for standard genome sequencing and annotation.</title>
        <authorList>
            <consortium name="The Broad Institute Genomics Platform"/>
            <consortium name="The Broad Institute Genome Sequencing Center for Infectious Disease"/>
            <person name="Wu L."/>
            <person name="Ma J."/>
        </authorList>
    </citation>
    <scope>NUCLEOTIDE SEQUENCE [LARGE SCALE GENOMIC DNA]</scope>
    <source>
        <strain evidence="5">JCM 17939</strain>
    </source>
</reference>
<keyword evidence="2" id="KW-0378">Hydrolase</keyword>
<evidence type="ECO:0000313" key="4">
    <source>
        <dbReference type="EMBL" id="GAA4625857.1"/>
    </source>
</evidence>
<dbReference type="SUPFAM" id="SSF55909">
    <property type="entry name" value="Pentein"/>
    <property type="match status" value="1"/>
</dbReference>
<sequence length="285" mass="30147">MSAVPKAQRPQASPYEGSAVTWQEPSVVESEEPTVRTALVRRPSPRLADGLVTHIDRTPVDAGLAARQHEAYVDALESAGWRVRELPAADDLPDAVFVEDTVVVCGGLAVLARPGASERRPEVESMEQAVAGLGLEVARIDGEGTLDGGDVLQVGTTVYVGRSGRTNEDAICQLPRLLGTRGRHVVRVGLAGCLHLKTAMTALPDGTLIGNPDWVDTSVLPGLRVAPEPSGAHVVVLGEKQVLIAASAPRTAEQLRDEGYDVSVVDISEFEKMEGCVTCLSVLIP</sequence>
<gene>
    <name evidence="4" type="primary">ddaH</name>
    <name evidence="4" type="ORF">GCM10023196_031680</name>
</gene>
<dbReference type="EMBL" id="BAABHK010000004">
    <property type="protein sequence ID" value="GAA4625857.1"/>
    <property type="molecule type" value="Genomic_DNA"/>
</dbReference>
<dbReference type="PANTHER" id="PTHR12737:SF9">
    <property type="entry name" value="DIMETHYLARGININASE"/>
    <property type="match status" value="1"/>
</dbReference>
<dbReference type="NCBIfam" id="NF045660">
    <property type="entry name" value="DiMthArgaseDdahStm"/>
    <property type="match status" value="1"/>
</dbReference>
<proteinExistence type="inferred from homology"/>
<evidence type="ECO:0000256" key="2">
    <source>
        <dbReference type="ARBA" id="ARBA00022801"/>
    </source>
</evidence>